<dbReference type="GO" id="GO:0015179">
    <property type="term" value="F:L-amino acid transmembrane transporter activity"/>
    <property type="evidence" value="ECO:0007669"/>
    <property type="project" value="TreeGrafter"/>
</dbReference>
<dbReference type="PANTHER" id="PTHR22950:SF703">
    <property type="entry name" value="AMINO ACID TRANSPORTER TRANSMEMBRANE DOMAIN-CONTAINING PROTEIN"/>
    <property type="match status" value="1"/>
</dbReference>
<evidence type="ECO:0000313" key="8">
    <source>
        <dbReference type="EMBL" id="VDD87259.1"/>
    </source>
</evidence>
<dbReference type="STRING" id="51028.A0A0N4UYN0"/>
<protein>
    <submittedName>
        <fullName evidence="10">Aa_trans domain-containing protein</fullName>
    </submittedName>
</protein>
<feature type="region of interest" description="Disordered" evidence="5">
    <location>
        <begin position="1"/>
        <end position="24"/>
    </location>
</feature>
<keyword evidence="2 6" id="KW-0812">Transmembrane</keyword>
<proteinExistence type="predicted"/>
<feature type="transmembrane region" description="Helical" evidence="6">
    <location>
        <begin position="115"/>
        <end position="135"/>
    </location>
</feature>
<feature type="transmembrane region" description="Helical" evidence="6">
    <location>
        <begin position="334"/>
        <end position="351"/>
    </location>
</feature>
<gene>
    <name evidence="8" type="ORF">EVEC_LOCUS2402</name>
</gene>
<feature type="transmembrane region" description="Helical" evidence="6">
    <location>
        <begin position="176"/>
        <end position="200"/>
    </location>
</feature>
<evidence type="ECO:0000313" key="10">
    <source>
        <dbReference type="WBParaSite" id="EVEC_0000269401-mRNA-1"/>
    </source>
</evidence>
<feature type="transmembrane region" description="Helical" evidence="6">
    <location>
        <begin position="357"/>
        <end position="381"/>
    </location>
</feature>
<feature type="transmembrane region" description="Helical" evidence="6">
    <location>
        <begin position="294"/>
        <end position="313"/>
    </location>
</feature>
<evidence type="ECO:0000256" key="3">
    <source>
        <dbReference type="ARBA" id="ARBA00022989"/>
    </source>
</evidence>
<dbReference type="FunFam" id="1.20.1740.10:FF:000052">
    <property type="entry name" value="Lysine histidine transporter-like 3"/>
    <property type="match status" value="1"/>
</dbReference>
<feature type="domain" description="Amino acid transporter transmembrane" evidence="7">
    <location>
        <begin position="29"/>
        <end position="380"/>
    </location>
</feature>
<evidence type="ECO:0000259" key="7">
    <source>
        <dbReference type="Pfam" id="PF01490"/>
    </source>
</evidence>
<feature type="transmembrane region" description="Helical" evidence="6">
    <location>
        <begin position="220"/>
        <end position="240"/>
    </location>
</feature>
<comment type="subcellular location">
    <subcellularLocation>
        <location evidence="1">Membrane</location>
        <topology evidence="1">Multi-pass membrane protein</topology>
    </subcellularLocation>
</comment>
<reference evidence="8 9" key="2">
    <citation type="submission" date="2018-10" db="EMBL/GenBank/DDBJ databases">
        <authorList>
            <consortium name="Pathogen Informatics"/>
        </authorList>
    </citation>
    <scope>NUCLEOTIDE SEQUENCE [LARGE SCALE GENOMIC DNA]</scope>
</reference>
<feature type="transmembrane region" description="Helical" evidence="6">
    <location>
        <begin position="252"/>
        <end position="274"/>
    </location>
</feature>
<name>A0A0N4UYN0_ENTVE</name>
<organism evidence="10">
    <name type="scientific">Enterobius vermicularis</name>
    <name type="common">Human pinworm</name>
    <dbReference type="NCBI Taxonomy" id="51028"/>
    <lineage>
        <taxon>Eukaryota</taxon>
        <taxon>Metazoa</taxon>
        <taxon>Ecdysozoa</taxon>
        <taxon>Nematoda</taxon>
        <taxon>Chromadorea</taxon>
        <taxon>Rhabditida</taxon>
        <taxon>Spirurina</taxon>
        <taxon>Oxyuridomorpha</taxon>
        <taxon>Oxyuroidea</taxon>
        <taxon>Oxyuridae</taxon>
        <taxon>Enterobius</taxon>
    </lineage>
</organism>
<evidence type="ECO:0000256" key="5">
    <source>
        <dbReference type="SAM" id="MobiDB-lite"/>
    </source>
</evidence>
<feature type="transmembrane region" description="Helical" evidence="6">
    <location>
        <begin position="60"/>
        <end position="76"/>
    </location>
</feature>
<keyword evidence="9" id="KW-1185">Reference proteome</keyword>
<sequence>MDDNLSKKTASEIEDKPEAKSNERQEGLGWAVTAFFIVADLVGGGVVAMPVAFIKAGLEVGIVFMVAICLFFAYTAKQLGENWIIMQERWPIYKQHCRKPFPEMALRSMGKGMRIVTYICVYFTQYGTTVVYVLLSSRIIHNFIAFFGANIPFCWMLFIVSICILPVTFLKSPADFWIVVVIAMLCTIGAVILLLIAVGIDAKDCHADVYYPSFKFLDALLSLGTFMFAFNGHMVFPTIQHDMYEPKDFFKSVVLGFTMVSVLYMPLSVAGYVVFGNSMDDSIIDSVQIPWIRYTADLAIALHCILTLIITINPINQQLENIFKIPHKFCVQRVIIRTLVLISVLFIALTIPDFSPVMNLFGSTTIPMCCVILPSLFNLWFNAATYDEDRKDYARPTIKGFVIDYCSSYNLLPFYLNRLKTVTIVGAVVAFYMAVKDFATVKFTPPCYVQPFVHTKSDKFNAKEVNCCGRYGNLSVHSGSTCKVRDIEFS</sequence>
<dbReference type="EMBL" id="UXUI01007374">
    <property type="protein sequence ID" value="VDD87259.1"/>
    <property type="molecule type" value="Genomic_DNA"/>
</dbReference>
<reference evidence="10" key="1">
    <citation type="submission" date="2017-02" db="UniProtKB">
        <authorList>
            <consortium name="WormBaseParasite"/>
        </authorList>
    </citation>
    <scope>IDENTIFICATION</scope>
</reference>
<evidence type="ECO:0000313" key="9">
    <source>
        <dbReference type="Proteomes" id="UP000274131"/>
    </source>
</evidence>
<dbReference type="WBParaSite" id="EVEC_0000269401-mRNA-1">
    <property type="protein sequence ID" value="EVEC_0000269401-mRNA-1"/>
    <property type="gene ID" value="EVEC_0000269401"/>
</dbReference>
<feature type="transmembrane region" description="Helical" evidence="6">
    <location>
        <begin position="28"/>
        <end position="54"/>
    </location>
</feature>
<evidence type="ECO:0000256" key="1">
    <source>
        <dbReference type="ARBA" id="ARBA00004141"/>
    </source>
</evidence>
<dbReference type="InterPro" id="IPR013057">
    <property type="entry name" value="AA_transpt_TM"/>
</dbReference>
<keyword evidence="3 6" id="KW-1133">Transmembrane helix</keyword>
<dbReference type="GO" id="GO:0005774">
    <property type="term" value="C:vacuolar membrane"/>
    <property type="evidence" value="ECO:0007669"/>
    <property type="project" value="TreeGrafter"/>
</dbReference>
<evidence type="ECO:0000256" key="4">
    <source>
        <dbReference type="ARBA" id="ARBA00023136"/>
    </source>
</evidence>
<dbReference type="Proteomes" id="UP000274131">
    <property type="component" value="Unassembled WGS sequence"/>
</dbReference>
<dbReference type="OrthoDB" id="655540at2759"/>
<dbReference type="Pfam" id="PF01490">
    <property type="entry name" value="Aa_trans"/>
    <property type="match status" value="1"/>
</dbReference>
<dbReference type="AlphaFoldDB" id="A0A0N4UYN0"/>
<evidence type="ECO:0000256" key="2">
    <source>
        <dbReference type="ARBA" id="ARBA00022692"/>
    </source>
</evidence>
<dbReference type="PANTHER" id="PTHR22950">
    <property type="entry name" value="AMINO ACID TRANSPORTER"/>
    <property type="match status" value="1"/>
</dbReference>
<feature type="transmembrane region" description="Helical" evidence="6">
    <location>
        <begin position="147"/>
        <end position="169"/>
    </location>
</feature>
<evidence type="ECO:0000256" key="6">
    <source>
        <dbReference type="SAM" id="Phobius"/>
    </source>
</evidence>
<accession>A0A0N4UYN0</accession>
<keyword evidence="4 6" id="KW-0472">Membrane</keyword>